<gene>
    <name evidence="3" type="ORF">WKI299_LOCUS24142</name>
</gene>
<accession>A0A816UX83</accession>
<keyword evidence="1" id="KW-0175">Coiled coil</keyword>
<evidence type="ECO:0000256" key="1">
    <source>
        <dbReference type="SAM" id="Coils"/>
    </source>
</evidence>
<dbReference type="Proteomes" id="UP000663856">
    <property type="component" value="Unassembled WGS sequence"/>
</dbReference>
<comment type="caution">
    <text evidence="3">The sequence shown here is derived from an EMBL/GenBank/DDBJ whole genome shotgun (WGS) entry which is preliminary data.</text>
</comment>
<protein>
    <submittedName>
        <fullName evidence="3">Uncharacterized protein</fullName>
    </submittedName>
</protein>
<evidence type="ECO:0000256" key="2">
    <source>
        <dbReference type="SAM" id="MobiDB-lite"/>
    </source>
</evidence>
<feature type="coiled-coil region" evidence="1">
    <location>
        <begin position="562"/>
        <end position="589"/>
    </location>
</feature>
<proteinExistence type="predicted"/>
<feature type="compositionally biased region" description="Gly residues" evidence="2">
    <location>
        <begin position="264"/>
        <end position="276"/>
    </location>
</feature>
<organism evidence="3 4">
    <name type="scientific">Rotaria magnacalcarata</name>
    <dbReference type="NCBI Taxonomy" id="392030"/>
    <lineage>
        <taxon>Eukaryota</taxon>
        <taxon>Metazoa</taxon>
        <taxon>Spiralia</taxon>
        <taxon>Gnathifera</taxon>
        <taxon>Rotifera</taxon>
        <taxon>Eurotatoria</taxon>
        <taxon>Bdelloidea</taxon>
        <taxon>Philodinida</taxon>
        <taxon>Philodinidae</taxon>
        <taxon>Rotaria</taxon>
    </lineage>
</organism>
<dbReference type="EMBL" id="CAJNRF010010361">
    <property type="protein sequence ID" value="CAF2119849.1"/>
    <property type="molecule type" value="Genomic_DNA"/>
</dbReference>
<reference evidence="3" key="1">
    <citation type="submission" date="2021-02" db="EMBL/GenBank/DDBJ databases">
        <authorList>
            <person name="Nowell W R."/>
        </authorList>
    </citation>
    <scope>NUCLEOTIDE SEQUENCE</scope>
</reference>
<name>A0A816UX83_9BILA</name>
<sequence>MKSEQLDDRLETEASSYLLLSIVDYAKNLSVYKNLCESFTSKDNVMPSCIISALRKQINGTTHSHYVYLKTKVHDLKNMLDRFAAVEKNFPIFRKRFREAINRRYDHLSEQELFSGEGIIKKEIFNHLKSNESFENMENIILRIIQGTYPNCFCSNNEIRIINCENLYIDIDSSDSEYSGVNIVLVSRHQILVENKTELNIITNGKDADDDWKDRPAKIGHGTDRKGNGNKGKDGYDGKPGKSAGHVYIVANKLPRINISAISGKGGQGQNGGNGAKGLDSKDGKDTEKEALLEKAQHRDILFSERAVRIRRKGIDGKPGSSGGDAGDSGVVKLVGLDEILQQRQHINVEITSENPNGQRGKPGEAAKHGRDGRADVVVGEWKRFKRKIKTKGGRLHESERYNSEETGWFEDYSMPSFDAPEDHYKFRERYNDGSTKRGTSATHKHKDNEVAKQIHAINYQNVFLHTAKFFEKYCNPKNEVSYQHRLVSSLNHFLEKMAELEGLPADKIKTQPNIEHDLQQILILKEEFSQTVHIENQRIQAEKLDTNQLSTGIMLLSQQILNQCEQSLKQHQSIYQQLQDEIQRVDVNHLATGLDIRSTEIVNLRNTITRIVNEQRFSQRLAALYNLQQANFNLKDLKTNKDQQSQLYEICIEYSSLRGSILLDSLIGFTKALQTEWLRHYLIIWIMKTVRCIQEFSYESEKNLRNLLQAIRKADHNQLEQIDYVQQSSHILEGFPYYDFDKILYQEKRF</sequence>
<evidence type="ECO:0000313" key="3">
    <source>
        <dbReference type="EMBL" id="CAF2119849.1"/>
    </source>
</evidence>
<evidence type="ECO:0000313" key="4">
    <source>
        <dbReference type="Proteomes" id="UP000663856"/>
    </source>
</evidence>
<feature type="compositionally biased region" description="Basic and acidic residues" evidence="2">
    <location>
        <begin position="362"/>
        <end position="373"/>
    </location>
</feature>
<dbReference type="AlphaFoldDB" id="A0A816UX83"/>
<feature type="region of interest" description="Disordered" evidence="2">
    <location>
        <begin position="206"/>
        <end position="240"/>
    </location>
</feature>
<feature type="region of interest" description="Disordered" evidence="2">
    <location>
        <begin position="353"/>
        <end position="373"/>
    </location>
</feature>
<feature type="region of interest" description="Disordered" evidence="2">
    <location>
        <begin position="261"/>
        <end position="286"/>
    </location>
</feature>
<feature type="compositionally biased region" description="Basic and acidic residues" evidence="2">
    <location>
        <begin position="212"/>
        <end position="240"/>
    </location>
</feature>